<feature type="binding site" evidence="12">
    <location>
        <position position="145"/>
    </location>
    <ligand>
        <name>Zn(2+)</name>
        <dbReference type="ChEBI" id="CHEBI:29105"/>
        <note>catalytic</note>
    </ligand>
</feature>
<proteinExistence type="inferred from homology"/>
<evidence type="ECO:0000256" key="11">
    <source>
        <dbReference type="ARBA" id="ARBA00023136"/>
    </source>
</evidence>
<feature type="binding site" evidence="12">
    <location>
        <position position="231"/>
    </location>
    <ligand>
        <name>Zn(2+)</name>
        <dbReference type="ChEBI" id="CHEBI:29105"/>
        <note>catalytic</note>
    </ligand>
</feature>
<dbReference type="PANTHER" id="PTHR43221:SF1">
    <property type="entry name" value="PROTEASE HTPX"/>
    <property type="match status" value="1"/>
</dbReference>
<dbReference type="GO" id="GO:0006508">
    <property type="term" value="P:proteolysis"/>
    <property type="evidence" value="ECO:0007669"/>
    <property type="project" value="UniProtKB-KW"/>
</dbReference>
<dbReference type="AlphaFoldDB" id="A0A1U9NN59"/>
<feature type="transmembrane region" description="Helical" evidence="12">
    <location>
        <begin position="12"/>
        <end position="35"/>
    </location>
</feature>
<evidence type="ECO:0000313" key="14">
    <source>
        <dbReference type="EMBL" id="AQT69333.1"/>
    </source>
</evidence>
<keyword evidence="7 12" id="KW-0378">Hydrolase</keyword>
<evidence type="ECO:0000256" key="3">
    <source>
        <dbReference type="ARBA" id="ARBA00022475"/>
    </source>
</evidence>
<dbReference type="Proteomes" id="UP000189674">
    <property type="component" value="Chromosome"/>
</dbReference>
<comment type="subcellular location">
    <subcellularLocation>
        <location evidence="1 12">Cell membrane</location>
        <topology evidence="1 12">Multi-pass membrane protein</topology>
    </subcellularLocation>
</comment>
<feature type="transmembrane region" description="Helical" evidence="12">
    <location>
        <begin position="41"/>
        <end position="61"/>
    </location>
</feature>
<comment type="similarity">
    <text evidence="2 12">Belongs to the peptidase M48B family.</text>
</comment>
<dbReference type="InterPro" id="IPR022919">
    <property type="entry name" value="Pept_M48_protease_HtpX"/>
</dbReference>
<dbReference type="GO" id="GO:0004222">
    <property type="term" value="F:metalloendopeptidase activity"/>
    <property type="evidence" value="ECO:0007669"/>
    <property type="project" value="UniProtKB-UniRule"/>
</dbReference>
<keyword evidence="8 12" id="KW-0862">Zinc</keyword>
<dbReference type="GO" id="GO:0008270">
    <property type="term" value="F:zinc ion binding"/>
    <property type="evidence" value="ECO:0007669"/>
    <property type="project" value="UniProtKB-UniRule"/>
</dbReference>
<accession>A0A1U9NN59</accession>
<evidence type="ECO:0000256" key="4">
    <source>
        <dbReference type="ARBA" id="ARBA00022670"/>
    </source>
</evidence>
<keyword evidence="4 12" id="KW-0645">Protease</keyword>
<evidence type="ECO:0000259" key="13">
    <source>
        <dbReference type="Pfam" id="PF01435"/>
    </source>
</evidence>
<gene>
    <name evidence="12 14" type="primary">htpX</name>
    <name evidence="14" type="ORF">STSP2_02522</name>
</gene>
<dbReference type="InterPro" id="IPR050083">
    <property type="entry name" value="HtpX_protease"/>
</dbReference>
<feature type="transmembrane region" description="Helical" evidence="12">
    <location>
        <begin position="202"/>
        <end position="226"/>
    </location>
</feature>
<evidence type="ECO:0000256" key="1">
    <source>
        <dbReference type="ARBA" id="ARBA00004651"/>
    </source>
</evidence>
<evidence type="ECO:0000256" key="5">
    <source>
        <dbReference type="ARBA" id="ARBA00022692"/>
    </source>
</evidence>
<evidence type="ECO:0000256" key="8">
    <source>
        <dbReference type="ARBA" id="ARBA00022833"/>
    </source>
</evidence>
<dbReference type="InterPro" id="IPR001915">
    <property type="entry name" value="Peptidase_M48"/>
</dbReference>
<sequence length="427" mass="45263">MWEQIRANKRNSIILLGTMAVVLMGLGYVIGMLLAGPKGGYYGVAAASGLWVVLTIVSFSSGDQILLSASKAKPVTPEVHPQLWNVVEEMTIAASLPKMPKVYIIPDPAPNAFATGRSPKSASVAVTAGLLGKLNRDELQGVVAHEVSHILHRDILFVTLAGIMLGTIVILSQLLLRSTFYGAFAGGRRYSSRSNGNAQGQLLMIVIAILAAILAPVFANILYFALSRRREYLADAGAARLTRYPAGLASALEKISSNAQPVEAVNKVTASMYISNPLSAKKRGSLFSTHPPIEERVKILRTMSRGASFKDYSDAYSQTVGSGDGMPASLREDKEQVGLREASEAVGAAAGMGGAAGAATAAAARSAEEEPAKTAKEQHRQIGDLIRIANGFAILTCGCGLKMKIPPNYNRQAVKCPRCGRKSALKK</sequence>
<evidence type="ECO:0000256" key="9">
    <source>
        <dbReference type="ARBA" id="ARBA00022989"/>
    </source>
</evidence>
<dbReference type="GO" id="GO:0005886">
    <property type="term" value="C:plasma membrane"/>
    <property type="evidence" value="ECO:0007669"/>
    <property type="project" value="UniProtKB-SubCell"/>
</dbReference>
<dbReference type="EMBL" id="CP019791">
    <property type="protein sequence ID" value="AQT69333.1"/>
    <property type="molecule type" value="Genomic_DNA"/>
</dbReference>
<evidence type="ECO:0000256" key="12">
    <source>
        <dbReference type="HAMAP-Rule" id="MF_00188"/>
    </source>
</evidence>
<keyword evidence="11 12" id="KW-0472">Membrane</keyword>
<evidence type="ECO:0000256" key="7">
    <source>
        <dbReference type="ARBA" id="ARBA00022801"/>
    </source>
</evidence>
<dbReference type="EC" id="3.4.24.-" evidence="12"/>
<keyword evidence="15" id="KW-1185">Reference proteome</keyword>
<evidence type="ECO:0000256" key="10">
    <source>
        <dbReference type="ARBA" id="ARBA00023049"/>
    </source>
</evidence>
<evidence type="ECO:0000313" key="15">
    <source>
        <dbReference type="Proteomes" id="UP000189674"/>
    </source>
</evidence>
<name>A0A1U9NN59_9BACT</name>
<dbReference type="STRING" id="1936003.STSP2_02522"/>
<keyword evidence="6 12" id="KW-0479">Metal-binding</keyword>
<keyword evidence="9 12" id="KW-1133">Transmembrane helix</keyword>
<protein>
    <recommendedName>
        <fullName evidence="12">Protease HtpX homolog</fullName>
        <ecNumber evidence="12">3.4.24.-</ecNumber>
    </recommendedName>
</protein>
<feature type="domain" description="Peptidase M48" evidence="13">
    <location>
        <begin position="81"/>
        <end position="303"/>
    </location>
</feature>
<dbReference type="PANTHER" id="PTHR43221">
    <property type="entry name" value="PROTEASE HTPX"/>
    <property type="match status" value="1"/>
</dbReference>
<reference evidence="15" key="1">
    <citation type="submission" date="2017-02" db="EMBL/GenBank/DDBJ databases">
        <title>Comparative genomics and description of representatives of a novel lineage of planctomycetes thriving in anoxic sediments.</title>
        <authorList>
            <person name="Spring S."/>
            <person name="Bunk B."/>
            <person name="Sproer C."/>
        </authorList>
    </citation>
    <scope>NUCLEOTIDE SEQUENCE [LARGE SCALE GENOMIC DNA]</scope>
    <source>
        <strain evidence="15">ST-NAGAB-D1</strain>
    </source>
</reference>
<keyword evidence="10 12" id="KW-0482">Metalloprotease</keyword>
<dbReference type="OrthoDB" id="15218at2"/>
<feature type="transmembrane region" description="Helical" evidence="12">
    <location>
        <begin position="155"/>
        <end position="176"/>
    </location>
</feature>
<dbReference type="HAMAP" id="MF_00188">
    <property type="entry name" value="Pept_M48_protease_HtpX"/>
    <property type="match status" value="1"/>
</dbReference>
<dbReference type="Pfam" id="PF01435">
    <property type="entry name" value="Peptidase_M48"/>
    <property type="match status" value="1"/>
</dbReference>
<dbReference type="Gene3D" id="3.30.2010.10">
    <property type="entry name" value="Metalloproteases ('zincins'), catalytic domain"/>
    <property type="match status" value="1"/>
</dbReference>
<dbReference type="RefSeq" id="WP_146663029.1">
    <property type="nucleotide sequence ID" value="NZ_CP019791.1"/>
</dbReference>
<evidence type="ECO:0000256" key="2">
    <source>
        <dbReference type="ARBA" id="ARBA00009779"/>
    </source>
</evidence>
<keyword evidence="5 12" id="KW-0812">Transmembrane</keyword>
<organism evidence="14 15">
    <name type="scientific">Anaerohalosphaera lusitana</name>
    <dbReference type="NCBI Taxonomy" id="1936003"/>
    <lineage>
        <taxon>Bacteria</taxon>
        <taxon>Pseudomonadati</taxon>
        <taxon>Planctomycetota</taxon>
        <taxon>Phycisphaerae</taxon>
        <taxon>Sedimentisphaerales</taxon>
        <taxon>Anaerohalosphaeraceae</taxon>
        <taxon>Anaerohalosphaera</taxon>
    </lineage>
</organism>
<comment type="cofactor">
    <cofactor evidence="12">
        <name>Zn(2+)</name>
        <dbReference type="ChEBI" id="CHEBI:29105"/>
    </cofactor>
    <text evidence="12">Binds 1 zinc ion per subunit.</text>
</comment>
<dbReference type="KEGG" id="alus:STSP2_02522"/>
<dbReference type="CDD" id="cd07340">
    <property type="entry name" value="M48B_Htpx_like"/>
    <property type="match status" value="1"/>
</dbReference>
<evidence type="ECO:0000256" key="6">
    <source>
        <dbReference type="ARBA" id="ARBA00022723"/>
    </source>
</evidence>
<feature type="active site" evidence="12">
    <location>
        <position position="146"/>
    </location>
</feature>
<feature type="binding site" evidence="12">
    <location>
        <position position="149"/>
    </location>
    <ligand>
        <name>Zn(2+)</name>
        <dbReference type="ChEBI" id="CHEBI:29105"/>
        <note>catalytic</note>
    </ligand>
</feature>
<keyword evidence="3 12" id="KW-1003">Cell membrane</keyword>